<dbReference type="Proteomes" id="UP001207468">
    <property type="component" value="Unassembled WGS sequence"/>
</dbReference>
<protein>
    <submittedName>
        <fullName evidence="1">Uncharacterized protein</fullName>
    </submittedName>
</protein>
<sequence>MMVDTPPLPETAPYLPSQKLACNGELPAAPCYANYDNEANSSSSGLPDAGPSRASLGDLANIASRPMGLPQGEMDPPSSFPKLDPQCDCDIDVSRPMSLITCEADNRHCEIIAESPFTDANLDGQPDGHPLGVKPAMESTCAAGNASLAGQSLLVDTHAGQSENGSMPSPERGRANHQSSCSVSSPIQKSSMARTEQVDTCQLSSEIRFDSSQLVRSNLTLPLHESVMTPDLPDMVSGYPSLLPHGSDSPYRLSDSQPPPEVTALLAIQSSSDVVSPVLARNSPLVPWELPSEIGFFWLGLFRISEVKVETQPGRNTSNTLTVQRAWRFALDWVPGGEDLLLDDEQHDHREWFARIMRPWWEPYDATPDQLVSFESSRLLLPLPLLAPFTENSTATGHFPAGYFCAMCGRVNVQRFLRHRSCESAACTAKIDLRREIGWVIGASSTRDRKVNSATISPDDKWAAPTTAKPAVGFDDGTRLFRYHLASPTSSGISGAGAPVPSSDGCATVDACPVSVRHIFNGNRASLQAGASALFETLQRDVRIERRIGSTGFSTPLFESGDDPVLGPSGRGMWDLQAETIENVLRNYCGDLGTLRVHSLRIHAWTSDGKHRQTFRSRFKYLVLLCLGADISLLSMSPDTNSPRTRQVSKGKETLRVTMVHGDIVVLSGSHIEFLMLRTGMCMLLEAECI</sequence>
<reference evidence="1" key="1">
    <citation type="submission" date="2021-03" db="EMBL/GenBank/DDBJ databases">
        <title>Evolutionary priming and transition to the ectomycorrhizal habit in an iconic lineage of mushroom-forming fungi: is preadaptation a requirement?</title>
        <authorList>
            <consortium name="DOE Joint Genome Institute"/>
            <person name="Looney B.P."/>
            <person name="Miyauchi S."/>
            <person name="Morin E."/>
            <person name="Drula E."/>
            <person name="Courty P.E."/>
            <person name="Chicoki N."/>
            <person name="Fauchery L."/>
            <person name="Kohler A."/>
            <person name="Kuo A."/>
            <person name="LaButti K."/>
            <person name="Pangilinan J."/>
            <person name="Lipzen A."/>
            <person name="Riley R."/>
            <person name="Andreopoulos W."/>
            <person name="He G."/>
            <person name="Johnson J."/>
            <person name="Barry K.W."/>
            <person name="Grigoriev I.V."/>
            <person name="Nagy L."/>
            <person name="Hibbett D."/>
            <person name="Henrissat B."/>
            <person name="Matheny P.B."/>
            <person name="Labbe J."/>
            <person name="Martin A.F."/>
        </authorList>
    </citation>
    <scope>NUCLEOTIDE SEQUENCE</scope>
    <source>
        <strain evidence="1">BPL698</strain>
    </source>
</reference>
<keyword evidence="2" id="KW-1185">Reference proteome</keyword>
<gene>
    <name evidence="1" type="ORF">F5148DRAFT_151118</name>
</gene>
<evidence type="ECO:0000313" key="1">
    <source>
        <dbReference type="EMBL" id="KAI9507158.1"/>
    </source>
</evidence>
<name>A0ACC0U6C0_9AGAM</name>
<dbReference type="EMBL" id="JAGFNK010000138">
    <property type="protein sequence ID" value="KAI9507158.1"/>
    <property type="molecule type" value="Genomic_DNA"/>
</dbReference>
<evidence type="ECO:0000313" key="2">
    <source>
        <dbReference type="Proteomes" id="UP001207468"/>
    </source>
</evidence>
<comment type="caution">
    <text evidence="1">The sequence shown here is derived from an EMBL/GenBank/DDBJ whole genome shotgun (WGS) entry which is preliminary data.</text>
</comment>
<proteinExistence type="predicted"/>
<organism evidence="1 2">
    <name type="scientific">Russula earlei</name>
    <dbReference type="NCBI Taxonomy" id="71964"/>
    <lineage>
        <taxon>Eukaryota</taxon>
        <taxon>Fungi</taxon>
        <taxon>Dikarya</taxon>
        <taxon>Basidiomycota</taxon>
        <taxon>Agaricomycotina</taxon>
        <taxon>Agaricomycetes</taxon>
        <taxon>Russulales</taxon>
        <taxon>Russulaceae</taxon>
        <taxon>Russula</taxon>
    </lineage>
</organism>
<accession>A0ACC0U6C0</accession>